<dbReference type="SUPFAM" id="SSF63829">
    <property type="entry name" value="Calcium-dependent phosphotriesterase"/>
    <property type="match status" value="2"/>
</dbReference>
<feature type="region of interest" description="Disordered" evidence="1">
    <location>
        <begin position="287"/>
        <end position="314"/>
    </location>
</feature>
<dbReference type="SMART" id="SM00706">
    <property type="entry name" value="TECPR"/>
    <property type="match status" value="6"/>
</dbReference>
<dbReference type="InterPro" id="IPR011042">
    <property type="entry name" value="6-blade_b-propeller_TolB-like"/>
</dbReference>
<dbReference type="SUPFAM" id="SSF50985">
    <property type="entry name" value="RCC1/BLIP-II"/>
    <property type="match status" value="1"/>
</dbReference>
<comment type="caution">
    <text evidence="2">The sequence shown here is derived from an EMBL/GenBank/DDBJ whole genome shotgun (WGS) entry which is preliminary data.</text>
</comment>
<gene>
    <name evidence="2" type="ORF">ADIMK_2901</name>
</gene>
<dbReference type="PATRIC" id="fig|1232683.4.peg.2852"/>
<feature type="compositionally biased region" description="Low complexity" evidence="1">
    <location>
        <begin position="287"/>
        <end position="298"/>
    </location>
</feature>
<dbReference type="eggNOG" id="ENOG502ZC3C">
    <property type="taxonomic scope" value="Bacteria"/>
</dbReference>
<protein>
    <submittedName>
        <fullName evidence="2">Uncharacterized protein</fullName>
    </submittedName>
</protein>
<dbReference type="Proteomes" id="UP000028252">
    <property type="component" value="Unassembled WGS sequence"/>
</dbReference>
<dbReference type="Pfam" id="PF19193">
    <property type="entry name" value="Tectonin"/>
    <property type="match status" value="1"/>
</dbReference>
<feature type="compositionally biased region" description="Basic and acidic residues" evidence="1">
    <location>
        <begin position="303"/>
        <end position="314"/>
    </location>
</feature>
<accession>A0A081FWM6</accession>
<reference evidence="2 3" key="1">
    <citation type="submission" date="2014-04" db="EMBL/GenBank/DDBJ databases">
        <title>Marinobacterium kochiensis sp. nov., isolated from sediment sample collected from Kochi backwaters in Kerala, India.</title>
        <authorList>
            <person name="Singh A."/>
            <person name="Pinnaka A.K."/>
        </authorList>
    </citation>
    <scope>NUCLEOTIDE SEQUENCE [LARGE SCALE GENOMIC DNA]</scope>
    <source>
        <strain evidence="2 3">AK27</strain>
    </source>
</reference>
<sequence>MRQLLRMKRNCLSNLLALDLLRPMRLLGLHSILFIASVLTSLTSQADESINPIDDWIASLYWQQLPGGKARDVGASDRDVVYVVSDENRLYRWRLESGWQLLSGHFQRVAIDSDHKPWAIDRDNRIRRYNGLWWDLKGELRARDIGTGSNGIAALDLDGRPYLWEDSERAWQALSYSGHNWKLDPGSRVALDDDGSPWVVLSSGRIVYGKDQRWQTLPIDAIDISAGGQNHMLLIGTDGKPYLLSENMERHPLQGIENAISISAGDNSSPWIIDAEGNLLTATSLISPTETPSSETTPLAKAETGETNRDQTDTRQSDFIAATRSTERTTTEPLIFRKIKDASANEIAIGPDGSVFALGAEGELLRWQNSRSRFLAFPGILKKIAIDPYGLPWGINTSGEVYRHSEGDWKAIPNIKAADITISPLGQIYVSNSAENIFRYNPLLNRFERISGVFGEQLAAASDNSLWIVRQDGRVYQCQQTECDYRKRSNAVDVSVGPEGSVFITTDRGQLYLWERDGSRWIKQFDNAVHVSVGPGGYPWVTDSKQQVWRTAFFERDESDDLALAQQTLNTTVDIDTSTSAITISKRLPLTRVKNPSLTAGTSTLWLATNDAESRVHLIDTGSAGSSGATWINSWCLNNPTDIPCLDTDMSNYCPSPAGQNDPGCQSCNDPANQGTQLCTAYNGSGGIIGWNNGYCLLNPQDPFCGMQPGCGSAACVDCSNPASQLGTVCVLLNNDTQTLTDSTVWTSSSTTYAFKPERKLPDTQVSWYLTDEDGRRWAIDRQNIVYRETSAGGGRFQAIAGTEPSVPGSNIRQLAANSGEVFALNDAQEVFRFDADRKRFQRYDPSTLYRRIAVGSSGELWGIDSGNRLKRYQDDVAINVPRGSLTSADELAIGSNGTVYILASPNRLMRYSPANDRFDVVKSNVSTPERITVDNVGRLWLIDSNADIYRVR</sequence>
<dbReference type="EMBL" id="JMQN01000043">
    <property type="protein sequence ID" value="KEA62931.1"/>
    <property type="molecule type" value="Genomic_DNA"/>
</dbReference>
<organism evidence="2 3">
    <name type="scientific">Marinobacterium lacunae</name>
    <dbReference type="NCBI Taxonomy" id="1232683"/>
    <lineage>
        <taxon>Bacteria</taxon>
        <taxon>Pseudomonadati</taxon>
        <taxon>Pseudomonadota</taxon>
        <taxon>Gammaproteobacteria</taxon>
        <taxon>Oceanospirillales</taxon>
        <taxon>Oceanospirillaceae</taxon>
        <taxon>Marinobacterium</taxon>
    </lineage>
</organism>
<name>A0A081FWM6_9GAMM</name>
<dbReference type="STRING" id="1232683.ADIMK_2901"/>
<dbReference type="InterPro" id="IPR006624">
    <property type="entry name" value="Beta-propeller_rpt_TECPR"/>
</dbReference>
<dbReference type="Gene3D" id="2.120.10.30">
    <property type="entry name" value="TolB, C-terminal domain"/>
    <property type="match status" value="1"/>
</dbReference>
<dbReference type="InterPro" id="IPR009091">
    <property type="entry name" value="RCC1/BLIP-II"/>
</dbReference>
<evidence type="ECO:0000313" key="2">
    <source>
        <dbReference type="EMBL" id="KEA62931.1"/>
    </source>
</evidence>
<evidence type="ECO:0000313" key="3">
    <source>
        <dbReference type="Proteomes" id="UP000028252"/>
    </source>
</evidence>
<keyword evidence="3" id="KW-1185">Reference proteome</keyword>
<proteinExistence type="predicted"/>
<evidence type="ECO:0000256" key="1">
    <source>
        <dbReference type="SAM" id="MobiDB-lite"/>
    </source>
</evidence>
<dbReference type="AlphaFoldDB" id="A0A081FWM6"/>